<dbReference type="GO" id="GO:0008643">
    <property type="term" value="P:carbohydrate transport"/>
    <property type="evidence" value="ECO:0007669"/>
    <property type="project" value="InterPro"/>
</dbReference>
<feature type="signal peptide" evidence="2">
    <location>
        <begin position="1"/>
        <end position="31"/>
    </location>
</feature>
<dbReference type="EMBL" id="NRSD01000004">
    <property type="protein sequence ID" value="MBK1644141.1"/>
    <property type="molecule type" value="Genomic_DNA"/>
</dbReference>
<evidence type="ECO:0000313" key="3">
    <source>
        <dbReference type="EMBL" id="MBK1644141.1"/>
    </source>
</evidence>
<evidence type="ECO:0000256" key="2">
    <source>
        <dbReference type="RuleBase" id="RU363072"/>
    </source>
</evidence>
<protein>
    <submittedName>
        <fullName evidence="3">Porin</fullName>
    </submittedName>
</protein>
<feature type="chain" id="PRO_5041020402" evidence="2">
    <location>
        <begin position="32"/>
        <end position="403"/>
    </location>
</feature>
<dbReference type="RefSeq" id="WP_200386940.1">
    <property type="nucleotide sequence ID" value="NZ_NRSD01000004.1"/>
</dbReference>
<dbReference type="InterPro" id="IPR038673">
    <property type="entry name" value="OprB_sf"/>
</dbReference>
<organism evidence="3 4">
    <name type="scientific">Thiocapsa imhoffii</name>
    <dbReference type="NCBI Taxonomy" id="382777"/>
    <lineage>
        <taxon>Bacteria</taxon>
        <taxon>Pseudomonadati</taxon>
        <taxon>Pseudomonadota</taxon>
        <taxon>Gammaproteobacteria</taxon>
        <taxon>Chromatiales</taxon>
        <taxon>Chromatiaceae</taxon>
        <taxon>Thiocapsa</taxon>
    </lineage>
</organism>
<proteinExistence type="inferred from homology"/>
<dbReference type="InterPro" id="IPR007049">
    <property type="entry name" value="Carb-sel_porin_OprB"/>
</dbReference>
<keyword evidence="2" id="KW-0732">Signal</keyword>
<name>A0A9X0WGL4_9GAMM</name>
<comment type="similarity">
    <text evidence="1 2">Belongs to the OprB family.</text>
</comment>
<dbReference type="GO" id="GO:0015288">
    <property type="term" value="F:porin activity"/>
    <property type="evidence" value="ECO:0007669"/>
    <property type="project" value="InterPro"/>
</dbReference>
<dbReference type="Pfam" id="PF04966">
    <property type="entry name" value="OprB"/>
    <property type="match status" value="1"/>
</dbReference>
<keyword evidence="4" id="KW-1185">Reference proteome</keyword>
<gene>
    <name evidence="3" type="ORF">CKO25_05635</name>
</gene>
<evidence type="ECO:0000313" key="4">
    <source>
        <dbReference type="Proteomes" id="UP001138802"/>
    </source>
</evidence>
<dbReference type="AlphaFoldDB" id="A0A9X0WGL4"/>
<dbReference type="Proteomes" id="UP001138802">
    <property type="component" value="Unassembled WGS sequence"/>
</dbReference>
<accession>A0A9X0WGL4</accession>
<dbReference type="Gene3D" id="2.40.160.180">
    <property type="entry name" value="Carbohydrate-selective porin OprB"/>
    <property type="match status" value="1"/>
</dbReference>
<dbReference type="GO" id="GO:0016020">
    <property type="term" value="C:membrane"/>
    <property type="evidence" value="ECO:0007669"/>
    <property type="project" value="InterPro"/>
</dbReference>
<reference evidence="3 4" key="1">
    <citation type="journal article" date="2020" name="Microorganisms">
        <title>Osmotic Adaptation and Compatible Solute Biosynthesis of Phototrophic Bacteria as Revealed from Genome Analyses.</title>
        <authorList>
            <person name="Imhoff J.F."/>
            <person name="Rahn T."/>
            <person name="Kunzel S."/>
            <person name="Keller A."/>
            <person name="Neulinger S.C."/>
        </authorList>
    </citation>
    <scope>NUCLEOTIDE SEQUENCE [LARGE SCALE GENOMIC DNA]</scope>
    <source>
        <strain evidence="3 4">DSM 21303</strain>
    </source>
</reference>
<comment type="caution">
    <text evidence="3">The sequence shown here is derived from an EMBL/GenBank/DDBJ whole genome shotgun (WGS) entry which is preliminary data.</text>
</comment>
<sequence>MSPRCPTPRHRAAIATLASSILGGLALPLQAYDVTDQFSIGAVLGAGGQCQEGLGGLNDEAGNTCRSGMPFQLEMSLRPTDRDEFYALFGFAVDNGLNEVSPFVLAPWAVDLEDDLKDINGRGRDYLLQAWYKHTFSLGEENSLGATFGIIDTTSYLDENAYANDEFTQFMNEAFVNTGGFGLPSYDAGAALELALGNWEIKATAMNVGENDDGNNYNFWGAQFGYRLESALGEGNYRAVIVGTSNAFFRPFGESEHVDERDDLDELNGLSDHDAVEGPARKTNLMAYGLSFDQAVGDHLGLFLRLAWTDHKDILDYRGYYTGGLQLGGSLWGREADTIGLAYGYLDGANTGISNTNVAEAYYRYAFNDYFAITADVQYMADTYDSSEDVSGWIFGMRLVAEL</sequence>
<evidence type="ECO:0000256" key="1">
    <source>
        <dbReference type="ARBA" id="ARBA00008769"/>
    </source>
</evidence>